<proteinExistence type="predicted"/>
<feature type="signal peptide" evidence="1">
    <location>
        <begin position="1"/>
        <end position="20"/>
    </location>
</feature>
<sequence>MKRILVLMVLVVLYATAMQAQWSDDPSVNLQLSDQKGATPGSIKVAKTTDGKMFVSWTTYEGKGGQTRLQLLDKNGNLLWDKGGILVSEHPAASYTTDFDMKTSSDGCAIIAYSDSRTDLETLLDFKPYVYKIDQEGNYLWGIDGVAIPCKSHQGMRPRIGITNAGSIIIGYSDAINGLFCMQKINEDGELEWAQNLEFGGIMGNFIATGEDDFILTWFGGGLRAQRFDTYGEAIWEKEVVIEDGLTLNGHVEPQMLSDGEGGFAICYARAIGISEHYVCIQRVSADGETMMGMQSVVTGDGSALHSCGHIGIDTQNKTIVCQWNKQRGDDQRHFVNKYDYFGDPQWGKEGIELDLNWMFGFYTYGTVITDDQGCILIYSDYQDSAVKDKIMAKKLDQNGQVQWTQELCSNLDYKLRGVTCVHEDQICVFWSSETNTEVYGQNISLDGKLGVLASGIENSVLSQNDEIYYSEGSLHIFGKAVSEGLAKLKIADISGAVIHESMISISNATTSVPLSLLQGVYVIHISFDDQEIVSKIVVR</sequence>
<name>A0A926EXW0_9BACT</name>
<protein>
    <submittedName>
        <fullName evidence="2">T9SS type A sorting domain-containing protein</fullName>
    </submittedName>
</protein>
<dbReference type="AlphaFoldDB" id="A0A926EXW0"/>
<dbReference type="EMBL" id="JACRTF010000001">
    <property type="protein sequence ID" value="MBC8591918.1"/>
    <property type="molecule type" value="Genomic_DNA"/>
</dbReference>
<dbReference type="Proteomes" id="UP000651085">
    <property type="component" value="Unassembled WGS sequence"/>
</dbReference>
<dbReference type="InterPro" id="IPR026444">
    <property type="entry name" value="Secre_tail"/>
</dbReference>
<accession>A0A926EXW0</accession>
<comment type="caution">
    <text evidence="2">The sequence shown here is derived from an EMBL/GenBank/DDBJ whole genome shotgun (WGS) entry which is preliminary data.</text>
</comment>
<dbReference type="RefSeq" id="WP_262433135.1">
    <property type="nucleotide sequence ID" value="NZ_JACRTF010000001.1"/>
</dbReference>
<feature type="chain" id="PRO_5038078667" evidence="1">
    <location>
        <begin position="21"/>
        <end position="540"/>
    </location>
</feature>
<reference evidence="2" key="1">
    <citation type="submission" date="2020-08" db="EMBL/GenBank/DDBJ databases">
        <title>Genome public.</title>
        <authorList>
            <person name="Liu C."/>
            <person name="Sun Q."/>
        </authorList>
    </citation>
    <scope>NUCLEOTIDE SEQUENCE</scope>
    <source>
        <strain evidence="2">N12</strain>
    </source>
</reference>
<dbReference type="NCBIfam" id="TIGR04183">
    <property type="entry name" value="Por_Secre_tail"/>
    <property type="match status" value="1"/>
</dbReference>
<gene>
    <name evidence="2" type="ORF">H8744_01410</name>
</gene>
<evidence type="ECO:0000313" key="2">
    <source>
        <dbReference type="EMBL" id="MBC8591918.1"/>
    </source>
</evidence>
<keyword evidence="3" id="KW-1185">Reference proteome</keyword>
<evidence type="ECO:0000313" key="3">
    <source>
        <dbReference type="Proteomes" id="UP000651085"/>
    </source>
</evidence>
<keyword evidence="1" id="KW-0732">Signal</keyword>
<organism evidence="2 3">
    <name type="scientific">Jilunia laotingensis</name>
    <dbReference type="NCBI Taxonomy" id="2763675"/>
    <lineage>
        <taxon>Bacteria</taxon>
        <taxon>Pseudomonadati</taxon>
        <taxon>Bacteroidota</taxon>
        <taxon>Bacteroidia</taxon>
        <taxon>Bacteroidales</taxon>
        <taxon>Bacteroidaceae</taxon>
        <taxon>Jilunia</taxon>
    </lineage>
</organism>
<evidence type="ECO:0000256" key="1">
    <source>
        <dbReference type="SAM" id="SignalP"/>
    </source>
</evidence>